<name>A0A397SJ19_9GLOM</name>
<dbReference type="AlphaFoldDB" id="A0A397SJ19"/>
<evidence type="ECO:0000313" key="1">
    <source>
        <dbReference type="EMBL" id="RIA85612.1"/>
    </source>
</evidence>
<dbReference type="Proteomes" id="UP000265703">
    <property type="component" value="Unassembled WGS sequence"/>
</dbReference>
<comment type="caution">
    <text evidence="1">The sequence shown here is derived from an EMBL/GenBank/DDBJ whole genome shotgun (WGS) entry which is preliminary data.</text>
</comment>
<keyword evidence="2" id="KW-1185">Reference proteome</keyword>
<dbReference type="EMBL" id="QKYT01000415">
    <property type="protein sequence ID" value="RIA85612.1"/>
    <property type="molecule type" value="Genomic_DNA"/>
</dbReference>
<sequence>MGGKMVLCAFNLILESEMVLQALQSRLGRENAFLYFQFNTKIRNGSLSFQIST</sequence>
<organism evidence="1 2">
    <name type="scientific">Glomus cerebriforme</name>
    <dbReference type="NCBI Taxonomy" id="658196"/>
    <lineage>
        <taxon>Eukaryota</taxon>
        <taxon>Fungi</taxon>
        <taxon>Fungi incertae sedis</taxon>
        <taxon>Mucoromycota</taxon>
        <taxon>Glomeromycotina</taxon>
        <taxon>Glomeromycetes</taxon>
        <taxon>Glomerales</taxon>
        <taxon>Glomeraceae</taxon>
        <taxon>Glomus</taxon>
    </lineage>
</organism>
<protein>
    <submittedName>
        <fullName evidence="1">Uncharacterized protein</fullName>
    </submittedName>
</protein>
<reference evidence="1 2" key="1">
    <citation type="submission" date="2018-06" db="EMBL/GenBank/DDBJ databases">
        <title>Comparative genomics reveals the genomic features of Rhizophagus irregularis, R. cerebriforme, R. diaphanum and Gigaspora rosea, and their symbiotic lifestyle signature.</title>
        <authorList>
            <person name="Morin E."/>
            <person name="San Clemente H."/>
            <person name="Chen E.C.H."/>
            <person name="De La Providencia I."/>
            <person name="Hainaut M."/>
            <person name="Kuo A."/>
            <person name="Kohler A."/>
            <person name="Murat C."/>
            <person name="Tang N."/>
            <person name="Roy S."/>
            <person name="Loubradou J."/>
            <person name="Henrissat B."/>
            <person name="Grigoriev I.V."/>
            <person name="Corradi N."/>
            <person name="Roux C."/>
            <person name="Martin F.M."/>
        </authorList>
    </citation>
    <scope>NUCLEOTIDE SEQUENCE [LARGE SCALE GENOMIC DNA]</scope>
    <source>
        <strain evidence="1 2">DAOM 227022</strain>
    </source>
</reference>
<evidence type="ECO:0000313" key="2">
    <source>
        <dbReference type="Proteomes" id="UP000265703"/>
    </source>
</evidence>
<gene>
    <name evidence="1" type="ORF">C1645_830543</name>
</gene>
<proteinExistence type="predicted"/>
<accession>A0A397SJ19</accession>